<protein>
    <submittedName>
        <fullName evidence="1">DUF2793 domain-containing protein</fullName>
    </submittedName>
</protein>
<dbReference type="InterPro" id="IPR021251">
    <property type="entry name" value="DUF2793"/>
</dbReference>
<dbReference type="Pfam" id="PF10983">
    <property type="entry name" value="DUF2793"/>
    <property type="match status" value="1"/>
</dbReference>
<proteinExistence type="predicted"/>
<dbReference type="RefSeq" id="WP_121169074.1">
    <property type="nucleotide sequence ID" value="NZ_RAPE01000008.1"/>
</dbReference>
<dbReference type="AlphaFoldDB" id="A0A3A8AQ85"/>
<keyword evidence="2" id="KW-1185">Reference proteome</keyword>
<reference evidence="1 2" key="1">
    <citation type="submission" date="2018-09" db="EMBL/GenBank/DDBJ databases">
        <title>Roseovarius spongiae sp. nov., isolated from a marine sponge.</title>
        <authorList>
            <person name="Zhuang L."/>
            <person name="Luo L."/>
        </authorList>
    </citation>
    <scope>NUCLEOTIDE SEQUENCE [LARGE SCALE GENOMIC DNA]</scope>
    <source>
        <strain evidence="1 2">HN-E21</strain>
    </source>
</reference>
<gene>
    <name evidence="1" type="ORF">D6850_18355</name>
</gene>
<organism evidence="1 2">
    <name type="scientific">Roseovarius spongiae</name>
    <dbReference type="NCBI Taxonomy" id="2320272"/>
    <lineage>
        <taxon>Bacteria</taxon>
        <taxon>Pseudomonadati</taxon>
        <taxon>Pseudomonadota</taxon>
        <taxon>Alphaproteobacteria</taxon>
        <taxon>Rhodobacterales</taxon>
        <taxon>Roseobacteraceae</taxon>
        <taxon>Roseovarius</taxon>
    </lineage>
</organism>
<evidence type="ECO:0000313" key="1">
    <source>
        <dbReference type="EMBL" id="RKF12432.1"/>
    </source>
</evidence>
<name>A0A3A8AQ85_9RHOB</name>
<sequence length="369" mass="38707">MSDFTQNSTHLDLPYIQPSQAQKHVTHNEALRRLDALVQLSVSSATQAAPPAAPQEGARYILPAGASGAWSGQAEGALALREGGAWVFLAPQPGWRAFVADTGAFRLHDGTGWRDAGGDHQNLPLIGVATTADSANRLAVASEAVLLTHAGAGHQLKVNKAAAADTASLLFQTGWSGRAEMGTTGSDDFEIKVSDDGAAFHGALRAEAASGRVTLPGNAARWDGPYCTGDRRARITVSATWGMANAAGGNLQRLVDGTMGQHVYSDGSDQSGKHIQLALAEARQVTGFRLHFSTPHTGDVKTVIRATDDPASEWLTVSGPVAWSDMMEAGVVTLPAFPMQGFTHYRIHALSGAASAAPWFHGIEMVTQG</sequence>
<dbReference type="OrthoDB" id="564699at2"/>
<accession>A0A3A8AQ85</accession>
<dbReference type="EMBL" id="RAPE01000008">
    <property type="protein sequence ID" value="RKF12432.1"/>
    <property type="molecule type" value="Genomic_DNA"/>
</dbReference>
<comment type="caution">
    <text evidence="1">The sequence shown here is derived from an EMBL/GenBank/DDBJ whole genome shotgun (WGS) entry which is preliminary data.</text>
</comment>
<dbReference type="Proteomes" id="UP000281128">
    <property type="component" value="Unassembled WGS sequence"/>
</dbReference>
<evidence type="ECO:0000313" key="2">
    <source>
        <dbReference type="Proteomes" id="UP000281128"/>
    </source>
</evidence>